<accession>A0A914EN67</accession>
<protein>
    <submittedName>
        <fullName evidence="2">Uncharacterized protein</fullName>
    </submittedName>
</protein>
<keyword evidence="1" id="KW-1185">Reference proteome</keyword>
<dbReference type="AlphaFoldDB" id="A0A914EN67"/>
<evidence type="ECO:0000313" key="1">
    <source>
        <dbReference type="Proteomes" id="UP000887540"/>
    </source>
</evidence>
<dbReference type="Proteomes" id="UP000887540">
    <property type="component" value="Unplaced"/>
</dbReference>
<evidence type="ECO:0000313" key="2">
    <source>
        <dbReference type="WBParaSite" id="ACRNAN_scaffold969.g22321.t1"/>
    </source>
</evidence>
<organism evidence="1 2">
    <name type="scientific">Acrobeloides nanus</name>
    <dbReference type="NCBI Taxonomy" id="290746"/>
    <lineage>
        <taxon>Eukaryota</taxon>
        <taxon>Metazoa</taxon>
        <taxon>Ecdysozoa</taxon>
        <taxon>Nematoda</taxon>
        <taxon>Chromadorea</taxon>
        <taxon>Rhabditida</taxon>
        <taxon>Tylenchina</taxon>
        <taxon>Cephalobomorpha</taxon>
        <taxon>Cephaloboidea</taxon>
        <taxon>Cephalobidae</taxon>
        <taxon>Acrobeloides</taxon>
    </lineage>
</organism>
<proteinExistence type="predicted"/>
<sequence>MFTGILPQKISLQNVRKLQPKTIKEILYSFFKQKILTDAQNLPYSVMIDEPEVQIEMENGMFLKCYRKNLIND</sequence>
<name>A0A914EN67_9BILA</name>
<dbReference type="WBParaSite" id="ACRNAN_scaffold969.g22321.t1">
    <property type="protein sequence ID" value="ACRNAN_scaffold969.g22321.t1"/>
    <property type="gene ID" value="ACRNAN_scaffold969.g22321"/>
</dbReference>
<reference evidence="2" key="1">
    <citation type="submission" date="2022-11" db="UniProtKB">
        <authorList>
            <consortium name="WormBaseParasite"/>
        </authorList>
    </citation>
    <scope>IDENTIFICATION</scope>
</reference>